<protein>
    <submittedName>
        <fullName evidence="1">Uncharacterized protein</fullName>
    </submittedName>
</protein>
<reference evidence="1" key="1">
    <citation type="submission" date="2023-04" db="EMBL/GenBank/DDBJ databases">
        <title>Draft Genome sequencing of Naganishia species isolated from polar environments using Oxford Nanopore Technology.</title>
        <authorList>
            <person name="Leo P."/>
            <person name="Venkateswaran K."/>
        </authorList>
    </citation>
    <scope>NUCLEOTIDE SEQUENCE</scope>
    <source>
        <strain evidence="1">MNA-CCFEE 5262</strain>
    </source>
</reference>
<comment type="caution">
    <text evidence="1">The sequence shown here is derived from an EMBL/GenBank/DDBJ whole genome shotgun (WGS) entry which is preliminary data.</text>
</comment>
<organism evidence="1 2">
    <name type="scientific">Naganishia adeliensis</name>
    <dbReference type="NCBI Taxonomy" id="92952"/>
    <lineage>
        <taxon>Eukaryota</taxon>
        <taxon>Fungi</taxon>
        <taxon>Dikarya</taxon>
        <taxon>Basidiomycota</taxon>
        <taxon>Agaricomycotina</taxon>
        <taxon>Tremellomycetes</taxon>
        <taxon>Filobasidiales</taxon>
        <taxon>Filobasidiaceae</taxon>
        <taxon>Naganishia</taxon>
    </lineage>
</organism>
<gene>
    <name evidence="1" type="ORF">QFC20_006066</name>
</gene>
<keyword evidence="2" id="KW-1185">Reference proteome</keyword>
<evidence type="ECO:0000313" key="2">
    <source>
        <dbReference type="Proteomes" id="UP001230649"/>
    </source>
</evidence>
<name>A0ACC2VF53_9TREE</name>
<sequence>MGAMLQSSHRFRSLSSYSKRNEPFLSEGVVAPHIEQDVATTFARALQVVWVSCIAQIWAQDNLDIAKARDSYVRAGEWYKQEEANATANQCYQAAAEHSADLGDFGRAIELYEQVGDWSLASPLTKYSVKEYWLRACLCAMAMGDLVTCNRLLTTFAQKDVTFPSTREYKLAAAVMDACEQGDVDAFTQAVYEYDQLTKLDNTKTGILLRIKKGLEMEMDGGLT</sequence>
<accession>A0ACC2VF53</accession>
<proteinExistence type="predicted"/>
<dbReference type="EMBL" id="JASBWS010000097">
    <property type="protein sequence ID" value="KAJ9098035.1"/>
    <property type="molecule type" value="Genomic_DNA"/>
</dbReference>
<evidence type="ECO:0000313" key="1">
    <source>
        <dbReference type="EMBL" id="KAJ9098035.1"/>
    </source>
</evidence>
<dbReference type="Proteomes" id="UP001230649">
    <property type="component" value="Unassembled WGS sequence"/>
</dbReference>